<feature type="region of interest" description="Disordered" evidence="1">
    <location>
        <begin position="10"/>
        <end position="40"/>
    </location>
</feature>
<evidence type="ECO:0000256" key="1">
    <source>
        <dbReference type="SAM" id="MobiDB-lite"/>
    </source>
</evidence>
<dbReference type="Pfam" id="PF13472">
    <property type="entry name" value="Lipase_GDSL_2"/>
    <property type="match status" value="1"/>
</dbReference>
<gene>
    <name evidence="3" type="ORF">GCM10011489_21470</name>
</gene>
<feature type="domain" description="SGNH hydrolase-type esterase" evidence="2">
    <location>
        <begin position="83"/>
        <end position="257"/>
    </location>
</feature>
<name>A0A916T8C8_9ACTN</name>
<evidence type="ECO:0000313" key="4">
    <source>
        <dbReference type="Proteomes" id="UP000621454"/>
    </source>
</evidence>
<dbReference type="EMBL" id="BMGC01000013">
    <property type="protein sequence ID" value="GGB33059.1"/>
    <property type="molecule type" value="Genomic_DNA"/>
</dbReference>
<dbReference type="InterPro" id="IPR036514">
    <property type="entry name" value="SGNH_hydro_sf"/>
</dbReference>
<sequence>MWPSGFWHVPSRRSLPRRDPETRLADRFRPPLPPARARGSPGNLVMAAAAHCHRSVQVSADVRAVADAVADKGESMVVNRYVALGDSFTEGVGDDDPSRPNGVRGWADRVAEQLAVGNPDFRYANLAIRGRLMDQVLDEQLQPAIDLEPDLVTIYAGGNDIMRKGIDIDAMIGRYDAALSRLRATGATVVVFTAYDTGWAPVFRLLRGRIAVYNELLREVAENRGLTVLDYWRLRGYDDMRMWSFDRLHMSPAGHARMAAEVLDVLGLPHAIDVPALGPAPTIDDATRRREDREWVRSFLLPWFSRRIKGTSSGDGLTAKWPQPVGVEEFAGDTAAGDPAAAARS</sequence>
<organism evidence="3 4">
    <name type="scientific">Gordonia jinhuaensis</name>
    <dbReference type="NCBI Taxonomy" id="1517702"/>
    <lineage>
        <taxon>Bacteria</taxon>
        <taxon>Bacillati</taxon>
        <taxon>Actinomycetota</taxon>
        <taxon>Actinomycetes</taxon>
        <taxon>Mycobacteriales</taxon>
        <taxon>Gordoniaceae</taxon>
        <taxon>Gordonia</taxon>
    </lineage>
</organism>
<reference evidence="3" key="2">
    <citation type="submission" date="2020-09" db="EMBL/GenBank/DDBJ databases">
        <authorList>
            <person name="Sun Q."/>
            <person name="Zhou Y."/>
        </authorList>
    </citation>
    <scope>NUCLEOTIDE SEQUENCE</scope>
    <source>
        <strain evidence="3">CGMCC 1.12827</strain>
    </source>
</reference>
<proteinExistence type="predicted"/>
<dbReference type="PANTHER" id="PTHR43784:SF2">
    <property type="entry name" value="GDSL-LIKE LIPASE_ACYLHYDROLASE, PUTATIVE (AFU_ORTHOLOGUE AFUA_2G00820)-RELATED"/>
    <property type="match status" value="1"/>
</dbReference>
<protein>
    <recommendedName>
        <fullName evidence="2">SGNH hydrolase-type esterase domain-containing protein</fullName>
    </recommendedName>
</protein>
<feature type="compositionally biased region" description="Basic and acidic residues" evidence="1">
    <location>
        <begin position="16"/>
        <end position="29"/>
    </location>
</feature>
<keyword evidence="4" id="KW-1185">Reference proteome</keyword>
<dbReference type="AlphaFoldDB" id="A0A916T8C8"/>
<dbReference type="SUPFAM" id="SSF52266">
    <property type="entry name" value="SGNH hydrolase"/>
    <property type="match status" value="1"/>
</dbReference>
<dbReference type="CDD" id="cd01832">
    <property type="entry name" value="SGNH_hydrolase_like_1"/>
    <property type="match status" value="1"/>
</dbReference>
<dbReference type="Gene3D" id="3.40.50.1110">
    <property type="entry name" value="SGNH hydrolase"/>
    <property type="match status" value="1"/>
</dbReference>
<dbReference type="PANTHER" id="PTHR43784">
    <property type="entry name" value="GDSL-LIKE LIPASE/ACYLHYDROLASE, PUTATIVE (AFU_ORTHOLOGUE AFUA_2G00820)-RELATED"/>
    <property type="match status" value="1"/>
</dbReference>
<dbReference type="Proteomes" id="UP000621454">
    <property type="component" value="Unassembled WGS sequence"/>
</dbReference>
<dbReference type="InterPro" id="IPR053140">
    <property type="entry name" value="GDSL_Rv0518-like"/>
</dbReference>
<reference evidence="3" key="1">
    <citation type="journal article" date="2014" name="Int. J. Syst. Evol. Microbiol.">
        <title>Complete genome sequence of Corynebacterium casei LMG S-19264T (=DSM 44701T), isolated from a smear-ripened cheese.</title>
        <authorList>
            <consortium name="US DOE Joint Genome Institute (JGI-PGF)"/>
            <person name="Walter F."/>
            <person name="Albersmeier A."/>
            <person name="Kalinowski J."/>
            <person name="Ruckert C."/>
        </authorList>
    </citation>
    <scope>NUCLEOTIDE SEQUENCE</scope>
    <source>
        <strain evidence="3">CGMCC 1.12827</strain>
    </source>
</reference>
<dbReference type="InterPro" id="IPR013830">
    <property type="entry name" value="SGNH_hydro"/>
</dbReference>
<accession>A0A916T8C8</accession>
<evidence type="ECO:0000259" key="2">
    <source>
        <dbReference type="Pfam" id="PF13472"/>
    </source>
</evidence>
<evidence type="ECO:0000313" key="3">
    <source>
        <dbReference type="EMBL" id="GGB33059.1"/>
    </source>
</evidence>
<comment type="caution">
    <text evidence="3">The sequence shown here is derived from an EMBL/GenBank/DDBJ whole genome shotgun (WGS) entry which is preliminary data.</text>
</comment>